<proteinExistence type="evidence at transcript level"/>
<organism evidence="1">
    <name type="scientific">Babesia bovis</name>
    <dbReference type="NCBI Taxonomy" id="5865"/>
    <lineage>
        <taxon>Eukaryota</taxon>
        <taxon>Sar</taxon>
        <taxon>Alveolata</taxon>
        <taxon>Apicomplexa</taxon>
        <taxon>Aconoidasida</taxon>
        <taxon>Piroplasmida</taxon>
        <taxon>Babesiidae</taxon>
        <taxon>Babesia</taxon>
    </lineage>
</organism>
<evidence type="ECO:0000313" key="1">
    <source>
        <dbReference type="EMBL" id="BAN64947.1"/>
    </source>
</evidence>
<reference evidence="1" key="1">
    <citation type="journal article" date="2014" name="BMC Genomics">
        <title>The Babesia bovis gene and promoter model: an update from full-length EST analysis.</title>
        <authorList>
            <person name="Yamagishi J."/>
            <person name="Wakaguri H."/>
            <person name="Yokoyama N."/>
            <person name="Yamashita R."/>
            <person name="Suzuki Y."/>
            <person name="Xuan X."/>
            <person name="Igarashi I."/>
        </authorList>
    </citation>
    <scope>NUCLEOTIDE SEQUENCE</scope>
    <source>
        <strain evidence="1">Texas</strain>
    </source>
</reference>
<sequence>MATMAFCHKESFNVESSRCAISHLLPTRMVSSIFCIRRFKVTALTRNPYGIVMRVIPLARS</sequence>
<name>S6BLP9_BABBO</name>
<dbReference type="EMBL" id="AK441153">
    <property type="protein sequence ID" value="BAN64947.1"/>
    <property type="molecule type" value="mRNA"/>
</dbReference>
<dbReference type="AlphaFoldDB" id="S6BLP9"/>
<accession>S6BLP9</accession>
<protein>
    <submittedName>
        <fullName evidence="1">Uncharacterized protein</fullName>
    </submittedName>
</protein>